<evidence type="ECO:0000313" key="3">
    <source>
        <dbReference type="EMBL" id="WPL18842.1"/>
    </source>
</evidence>
<accession>A0ABZ0SD69</accession>
<dbReference type="EMBL" id="CP121472">
    <property type="protein sequence ID" value="WPL18842.1"/>
    <property type="molecule type" value="Genomic_DNA"/>
</dbReference>
<feature type="compositionally biased region" description="Basic and acidic residues" evidence="1">
    <location>
        <begin position="120"/>
        <end position="130"/>
    </location>
</feature>
<proteinExistence type="predicted"/>
<feature type="region of interest" description="Disordered" evidence="1">
    <location>
        <begin position="85"/>
        <end position="130"/>
    </location>
</feature>
<feature type="chain" id="PRO_5045977287" description="DUF4124 domain-containing protein" evidence="2">
    <location>
        <begin position="36"/>
        <end position="177"/>
    </location>
</feature>
<evidence type="ECO:0000313" key="4">
    <source>
        <dbReference type="Proteomes" id="UP001432180"/>
    </source>
</evidence>
<protein>
    <recommendedName>
        <fullName evidence="5">DUF4124 domain-containing protein</fullName>
    </recommendedName>
</protein>
<evidence type="ECO:0000256" key="1">
    <source>
        <dbReference type="SAM" id="MobiDB-lite"/>
    </source>
</evidence>
<evidence type="ECO:0000256" key="2">
    <source>
        <dbReference type="SAM" id="SignalP"/>
    </source>
</evidence>
<name>A0ABZ0SD69_9GAMM</name>
<feature type="region of interest" description="Disordered" evidence="1">
    <location>
        <begin position="37"/>
        <end position="57"/>
    </location>
</feature>
<sequence>MHNHHAFNTWRAMACVCALACGVLPYLVAVFPARAAESPTTGSTGGSTGGSSIEPSVYRCTMPDGRIEFRQFPCHGRDESLLMEIDDRPSGWTPPDPAEVFKEERATTDRSSGTRGASSDARKAAAVDRRREEKCWKKEQQLEQVNRNLRAGYKIGEGQRLRHKRAEYQDYLRRFCD</sequence>
<dbReference type="RefSeq" id="WP_328984585.1">
    <property type="nucleotide sequence ID" value="NZ_CP121472.1"/>
</dbReference>
<feature type="compositionally biased region" description="Basic and acidic residues" evidence="1">
    <location>
        <begin position="99"/>
        <end position="108"/>
    </location>
</feature>
<gene>
    <name evidence="3" type="ORF">Thiowin_03933</name>
</gene>
<dbReference type="Proteomes" id="UP001432180">
    <property type="component" value="Chromosome"/>
</dbReference>
<feature type="signal peptide" evidence="2">
    <location>
        <begin position="1"/>
        <end position="35"/>
    </location>
</feature>
<evidence type="ECO:0008006" key="5">
    <source>
        <dbReference type="Google" id="ProtNLM"/>
    </source>
</evidence>
<keyword evidence="2" id="KW-0732">Signal</keyword>
<reference evidence="3 4" key="1">
    <citation type="journal article" date="2023" name="Microorganisms">
        <title>Thiorhodovibrio frisius and Trv. litoralis spp. nov., Two Novel Members from a Clade of Fastidious Purple Sulfur Bacteria That Exhibit Unique Red-Shifted Light-Harvesting Capabilities.</title>
        <authorList>
            <person name="Methner A."/>
            <person name="Kuzyk S.B."/>
            <person name="Petersen J."/>
            <person name="Bauer S."/>
            <person name="Brinkmann H."/>
            <person name="Sichau K."/>
            <person name="Wanner G."/>
            <person name="Wolf J."/>
            <person name="Neumann-Schaal M."/>
            <person name="Henke P."/>
            <person name="Tank M."/>
            <person name="Sproer C."/>
            <person name="Bunk B."/>
            <person name="Overmann J."/>
        </authorList>
    </citation>
    <scope>NUCLEOTIDE SEQUENCE [LARGE SCALE GENOMIC DNA]</scope>
    <source>
        <strain evidence="3 4">DSM 6702</strain>
    </source>
</reference>
<keyword evidence="4" id="KW-1185">Reference proteome</keyword>
<organism evidence="3 4">
    <name type="scientific">Thiorhodovibrio winogradskyi</name>
    <dbReference type="NCBI Taxonomy" id="77007"/>
    <lineage>
        <taxon>Bacteria</taxon>
        <taxon>Pseudomonadati</taxon>
        <taxon>Pseudomonadota</taxon>
        <taxon>Gammaproteobacteria</taxon>
        <taxon>Chromatiales</taxon>
        <taxon>Chromatiaceae</taxon>
        <taxon>Thiorhodovibrio</taxon>
    </lineage>
</organism>